<proteinExistence type="predicted"/>
<dbReference type="Proteomes" id="UP000622017">
    <property type="component" value="Unassembled WGS sequence"/>
</dbReference>
<comment type="caution">
    <text evidence="3">The sequence shown here is derived from an EMBL/GenBank/DDBJ whole genome shotgun (WGS) entry which is preliminary data.</text>
</comment>
<evidence type="ECO:0000313" key="4">
    <source>
        <dbReference type="Proteomes" id="UP000622017"/>
    </source>
</evidence>
<evidence type="ECO:0000259" key="2">
    <source>
        <dbReference type="Pfam" id="PF13488"/>
    </source>
</evidence>
<evidence type="ECO:0000313" key="3">
    <source>
        <dbReference type="EMBL" id="MBC6612755.1"/>
    </source>
</evidence>
<reference evidence="3 4" key="1">
    <citation type="submission" date="2020-08" db="EMBL/GenBank/DDBJ databases">
        <title>Hymenobacter sp.</title>
        <authorList>
            <person name="Kim M.K."/>
        </authorList>
    </citation>
    <scope>NUCLEOTIDE SEQUENCE [LARGE SCALE GENOMIC DNA]</scope>
    <source>
        <strain evidence="3 4">BT507</strain>
    </source>
</reference>
<feature type="domain" description="Glycine zipper" evidence="2">
    <location>
        <begin position="34"/>
        <end position="80"/>
    </location>
</feature>
<protein>
    <submittedName>
        <fullName evidence="3">Glycine zipper 2TM domain-containing protein</fullName>
    </submittedName>
</protein>
<name>A0ABR7MNT4_9BACT</name>
<keyword evidence="4" id="KW-1185">Reference proteome</keyword>
<gene>
    <name evidence="3" type="ORF">H8B15_17665</name>
</gene>
<keyword evidence="1" id="KW-0732">Signal</keyword>
<accession>A0ABR7MNT4</accession>
<feature type="chain" id="PRO_5047130420" evidence="1">
    <location>
        <begin position="25"/>
        <end position="163"/>
    </location>
</feature>
<organism evidence="3 4">
    <name type="scientific">Hymenobacter citatus</name>
    <dbReference type="NCBI Taxonomy" id="2763506"/>
    <lineage>
        <taxon>Bacteria</taxon>
        <taxon>Pseudomonadati</taxon>
        <taxon>Bacteroidota</taxon>
        <taxon>Cytophagia</taxon>
        <taxon>Cytophagales</taxon>
        <taxon>Hymenobacteraceae</taxon>
        <taxon>Hymenobacter</taxon>
    </lineage>
</organism>
<dbReference type="InterPro" id="IPR039567">
    <property type="entry name" value="Gly-zipper"/>
</dbReference>
<dbReference type="RefSeq" id="WP_187320972.1">
    <property type="nucleotide sequence ID" value="NZ_JACSCY010000017.1"/>
</dbReference>
<dbReference type="EMBL" id="JACSCY010000017">
    <property type="protein sequence ID" value="MBC6612755.1"/>
    <property type="molecule type" value="Genomic_DNA"/>
</dbReference>
<evidence type="ECO:0000256" key="1">
    <source>
        <dbReference type="SAM" id="SignalP"/>
    </source>
</evidence>
<sequence>MKKASYIFLLVLFLLAAVRPEAQAQKRISPQAKGTIIGAGAGALGGALIHKRNRAAGGVVGGVVGAGAGYAVGKHIDNKQKERARIAAANRAAAQRAAAARATAARKASATNGVAAAPAAMALTSASTQPAASTVLANGYLVNSTYGERDTPYPTSEYRRKSW</sequence>
<dbReference type="Pfam" id="PF13488">
    <property type="entry name" value="Gly-zipper_Omp"/>
    <property type="match status" value="1"/>
</dbReference>
<feature type="signal peptide" evidence="1">
    <location>
        <begin position="1"/>
        <end position="24"/>
    </location>
</feature>